<gene>
    <name evidence="1" type="ORF">FXF46_06420</name>
</gene>
<dbReference type="Proteomes" id="UP000323560">
    <property type="component" value="Chromosome"/>
</dbReference>
<organism evidence="1 2">
    <name type="scientific">Gluconobacter thailandicus</name>
    <dbReference type="NCBI Taxonomy" id="257438"/>
    <lineage>
        <taxon>Bacteria</taxon>
        <taxon>Pseudomonadati</taxon>
        <taxon>Pseudomonadota</taxon>
        <taxon>Alphaproteobacteria</taxon>
        <taxon>Acetobacterales</taxon>
        <taxon>Acetobacteraceae</taxon>
        <taxon>Gluconobacter</taxon>
    </lineage>
</organism>
<proteinExistence type="predicted"/>
<dbReference type="AlphaFoldDB" id="A0AAP9ER62"/>
<sequence length="200" mass="21519">MMHLELIASRICKGHAKAAGILGQTGVQYRPDNPLEPMQDVYAHPMLAFDADVSFSFSRVPGWGKVMEYVLTDRRDDTLVGDILTCAGKTFFVAAVEDLRPPLCVACSRVVQVSGVTGTEGNVVEDCPAAIVLRSKGEGAGSGVPGSVKPGQFVMYLPLLSGVMLQPYMTVTTDLDVTYTVNTAEISDWGLRCTMSLQQI</sequence>
<dbReference type="EMBL" id="CP043043">
    <property type="protein sequence ID" value="QEH95948.1"/>
    <property type="molecule type" value="Genomic_DNA"/>
</dbReference>
<protein>
    <submittedName>
        <fullName evidence="1">Uncharacterized protein</fullName>
    </submittedName>
</protein>
<reference evidence="1 2" key="1">
    <citation type="submission" date="2019-08" db="EMBL/GenBank/DDBJ databases">
        <title>Gluconobacter frateurii HD924 genome.</title>
        <authorList>
            <person name="Liu Y."/>
            <person name="Zhang P."/>
        </authorList>
    </citation>
    <scope>NUCLEOTIDE SEQUENCE [LARGE SCALE GENOMIC DNA]</scope>
    <source>
        <strain evidence="1 2">HD924</strain>
    </source>
</reference>
<dbReference type="KEGG" id="gti:FXF46_06420"/>
<name>A0AAP9ER62_GLUTH</name>
<evidence type="ECO:0000313" key="1">
    <source>
        <dbReference type="EMBL" id="QEH95948.1"/>
    </source>
</evidence>
<dbReference type="RefSeq" id="WP_148620126.1">
    <property type="nucleotide sequence ID" value="NZ_CP043043.1"/>
</dbReference>
<accession>A0AAP9ER62</accession>
<evidence type="ECO:0000313" key="2">
    <source>
        <dbReference type="Proteomes" id="UP000323560"/>
    </source>
</evidence>